<dbReference type="PROSITE" id="PS51273">
    <property type="entry name" value="GATASE_TYPE_1"/>
    <property type="match status" value="1"/>
</dbReference>
<dbReference type="Proteomes" id="UP001198571">
    <property type="component" value="Unassembled WGS sequence"/>
</dbReference>
<protein>
    <submittedName>
        <fullName evidence="2">Type 1 glutamine amidotransferase</fullName>
    </submittedName>
</protein>
<evidence type="ECO:0000313" key="3">
    <source>
        <dbReference type="Proteomes" id="UP001198571"/>
    </source>
</evidence>
<accession>A0ABS8CK92</accession>
<proteinExistence type="predicted"/>
<reference evidence="2 3" key="1">
    <citation type="submission" date="2020-07" db="EMBL/GenBank/DDBJ databases">
        <title>Pseudogemmobacter sp. nov., isolated from poultry manure in Taiwan.</title>
        <authorList>
            <person name="Lin S.-Y."/>
            <person name="Tang Y.-S."/>
            <person name="Young C.-C."/>
        </authorList>
    </citation>
    <scope>NUCLEOTIDE SEQUENCE [LARGE SCALE GENOMIC DNA]</scope>
    <source>
        <strain evidence="2 3">CC-YST710</strain>
    </source>
</reference>
<gene>
    <name evidence="2" type="ORF">H0485_07245</name>
</gene>
<dbReference type="InterPro" id="IPR029062">
    <property type="entry name" value="Class_I_gatase-like"/>
</dbReference>
<dbReference type="InterPro" id="IPR017926">
    <property type="entry name" value="GATASE"/>
</dbReference>
<evidence type="ECO:0000259" key="1">
    <source>
        <dbReference type="Pfam" id="PF00117"/>
    </source>
</evidence>
<dbReference type="Gene3D" id="3.40.50.880">
    <property type="match status" value="1"/>
</dbReference>
<evidence type="ECO:0000313" key="2">
    <source>
        <dbReference type="EMBL" id="MCB5409795.1"/>
    </source>
</evidence>
<dbReference type="RefSeq" id="WP_226934699.1">
    <property type="nucleotide sequence ID" value="NZ_JACDXX010000005.1"/>
</dbReference>
<keyword evidence="2" id="KW-0315">Glutamine amidotransferase</keyword>
<dbReference type="SUPFAM" id="SSF52317">
    <property type="entry name" value="Class I glutamine amidotransferase-like"/>
    <property type="match status" value="1"/>
</dbReference>
<feature type="domain" description="Glutamine amidotransferase" evidence="1">
    <location>
        <begin position="43"/>
        <end position="180"/>
    </location>
</feature>
<comment type="caution">
    <text evidence="2">The sequence shown here is derived from an EMBL/GenBank/DDBJ whole genome shotgun (WGS) entry which is preliminary data.</text>
</comment>
<dbReference type="Pfam" id="PF00117">
    <property type="entry name" value="GATase"/>
    <property type="match status" value="1"/>
</dbReference>
<dbReference type="InterPro" id="IPR044992">
    <property type="entry name" value="ChyE-like"/>
</dbReference>
<organism evidence="2 3">
    <name type="scientific">Pseudogemmobacter faecipullorum</name>
    <dbReference type="NCBI Taxonomy" id="2755041"/>
    <lineage>
        <taxon>Bacteria</taxon>
        <taxon>Pseudomonadati</taxon>
        <taxon>Pseudomonadota</taxon>
        <taxon>Alphaproteobacteria</taxon>
        <taxon>Rhodobacterales</taxon>
        <taxon>Paracoccaceae</taxon>
        <taxon>Pseudogemmobacter</taxon>
    </lineage>
</organism>
<dbReference type="EMBL" id="JACDXX010000005">
    <property type="protein sequence ID" value="MCB5409795.1"/>
    <property type="molecule type" value="Genomic_DNA"/>
</dbReference>
<name>A0ABS8CK92_9RHOB</name>
<dbReference type="PANTHER" id="PTHR42695:SF5">
    <property type="entry name" value="GLUTAMINE AMIDOTRANSFERASE YLR126C-RELATED"/>
    <property type="match status" value="1"/>
</dbReference>
<dbReference type="PANTHER" id="PTHR42695">
    <property type="entry name" value="GLUTAMINE AMIDOTRANSFERASE YLR126C-RELATED"/>
    <property type="match status" value="1"/>
</dbReference>
<dbReference type="CDD" id="cd01741">
    <property type="entry name" value="GATase1_1"/>
    <property type="match status" value="1"/>
</dbReference>
<sequence>MRVTIVENTFSTQHGQVGIALHEAGAAINLIKPRLGDALPLTVDSDALVVFGGEQRADDDAAYPYLKPLAGLMRAYSEAGKAVLGVCLGSQILARAFGGQNLAGITREFGWCEVNRTAEGAQDPVMGAVSDNFHIYQMHTDTFTLPEGAVRLASSAIAENQCFRIGAKTYGMQFHFEANRNVAAAWNRDFPEVIEEMRPGWVRDMPREAAKYGADADASGLALARAWVALV</sequence>
<keyword evidence="3" id="KW-1185">Reference proteome</keyword>